<sequence length="240" mass="25547">MVKCGAQPVFYQYPAWSFGTKRTDYGDSDLDGPGPAATNAKSTMGSTGPVYGPRRMGARTERGPYGDGYMADGAHYKPGYLSQEPRAPAYGFGTRPKTSPEDGPSPQDYTFNASWAAKTSSWGPPPRTLRKAAGPQVMVTRPAVTLAKGPTFGLPYTSRIDVTPGPLDYQCHCGNGCCKACDTYAGVSFKGKLPQMYGKVTTKTPGPAAYHTECSTIGVATAHCTTDGTQSTSLRSRRRS</sequence>
<organism evidence="2">
    <name type="scientific">Chlamydomonas euryale</name>
    <dbReference type="NCBI Taxonomy" id="1486919"/>
    <lineage>
        <taxon>Eukaryota</taxon>
        <taxon>Viridiplantae</taxon>
        <taxon>Chlorophyta</taxon>
        <taxon>core chlorophytes</taxon>
        <taxon>Chlorophyceae</taxon>
        <taxon>CS clade</taxon>
        <taxon>Chlamydomonadales</taxon>
        <taxon>Chlamydomonadaceae</taxon>
        <taxon>Chlamydomonas</taxon>
    </lineage>
</organism>
<gene>
    <name evidence="2" type="ORF">CEUR00632_LOCUS15826</name>
</gene>
<accession>A0A7R9Z2K3</accession>
<dbReference type="AlphaFoldDB" id="A0A7R9Z2K3"/>
<protein>
    <submittedName>
        <fullName evidence="2">Uncharacterized protein</fullName>
    </submittedName>
</protein>
<evidence type="ECO:0000313" key="2">
    <source>
        <dbReference type="EMBL" id="CAD8300974.1"/>
    </source>
</evidence>
<name>A0A7R9Z2K3_9CHLO</name>
<feature type="region of interest" description="Disordered" evidence="1">
    <location>
        <begin position="87"/>
        <end position="111"/>
    </location>
</feature>
<proteinExistence type="predicted"/>
<dbReference type="EMBL" id="HBEC01034080">
    <property type="protein sequence ID" value="CAD8300974.1"/>
    <property type="molecule type" value="Transcribed_RNA"/>
</dbReference>
<feature type="region of interest" description="Disordered" evidence="1">
    <location>
        <begin position="25"/>
        <end position="56"/>
    </location>
</feature>
<evidence type="ECO:0000256" key="1">
    <source>
        <dbReference type="SAM" id="MobiDB-lite"/>
    </source>
</evidence>
<reference evidence="2" key="1">
    <citation type="submission" date="2021-01" db="EMBL/GenBank/DDBJ databases">
        <authorList>
            <person name="Corre E."/>
            <person name="Pelletier E."/>
            <person name="Niang G."/>
            <person name="Scheremetjew M."/>
            <person name="Finn R."/>
            <person name="Kale V."/>
            <person name="Holt S."/>
            <person name="Cochrane G."/>
            <person name="Meng A."/>
            <person name="Brown T."/>
            <person name="Cohen L."/>
        </authorList>
    </citation>
    <scope>NUCLEOTIDE SEQUENCE</scope>
    <source>
        <strain evidence="2">CCMP219</strain>
    </source>
</reference>